<dbReference type="InterPro" id="IPR052188">
    <property type="entry name" value="Ni-pincer_cofactor_biosynth"/>
</dbReference>
<evidence type="ECO:0000256" key="1">
    <source>
        <dbReference type="SAM" id="MobiDB-lite"/>
    </source>
</evidence>
<dbReference type="PANTHER" id="PTHR43169:SF2">
    <property type="entry name" value="NAD_GMP SYNTHASE DOMAIN-CONTAINING PROTEIN"/>
    <property type="match status" value="1"/>
</dbReference>
<dbReference type="EMBL" id="CP133659">
    <property type="protein sequence ID" value="WMW67097.1"/>
    <property type="molecule type" value="Genomic_DNA"/>
</dbReference>
<keyword evidence="3" id="KW-1185">Reference proteome</keyword>
<organism evidence="2 3">
    <name type="scientific">Nitratidesulfovibrio liaohensis</name>
    <dbReference type="NCBI Taxonomy" id="2604158"/>
    <lineage>
        <taxon>Bacteria</taxon>
        <taxon>Pseudomonadati</taxon>
        <taxon>Thermodesulfobacteriota</taxon>
        <taxon>Desulfovibrionia</taxon>
        <taxon>Desulfovibrionales</taxon>
        <taxon>Desulfovibrionaceae</taxon>
        <taxon>Nitratidesulfovibrio</taxon>
    </lineage>
</organism>
<dbReference type="InterPro" id="IPR014729">
    <property type="entry name" value="Rossmann-like_a/b/a_fold"/>
</dbReference>
<proteinExistence type="predicted"/>
<evidence type="ECO:0000313" key="3">
    <source>
        <dbReference type="Proteomes" id="UP001180616"/>
    </source>
</evidence>
<evidence type="ECO:0000313" key="2">
    <source>
        <dbReference type="EMBL" id="WMW67097.1"/>
    </source>
</evidence>
<feature type="compositionally biased region" description="Low complexity" evidence="1">
    <location>
        <begin position="235"/>
        <end position="250"/>
    </location>
</feature>
<dbReference type="PANTHER" id="PTHR43169">
    <property type="entry name" value="EXSB FAMILY PROTEIN"/>
    <property type="match status" value="1"/>
</dbReference>
<dbReference type="Gene3D" id="3.40.50.620">
    <property type="entry name" value="HUPs"/>
    <property type="match status" value="1"/>
</dbReference>
<reference evidence="2" key="1">
    <citation type="submission" date="2023-09" db="EMBL/GenBank/DDBJ databases">
        <authorList>
            <consortium name="CW5 consortium"/>
            <person name="Lu C.-W."/>
        </authorList>
    </citation>
    <scope>NUCLEOTIDE SEQUENCE</scope>
    <source>
        <strain evidence="2">KPS</strain>
    </source>
</reference>
<dbReference type="SUPFAM" id="SSF52402">
    <property type="entry name" value="Adenine nucleotide alpha hydrolases-like"/>
    <property type="match status" value="1"/>
</dbReference>
<feature type="region of interest" description="Disordered" evidence="1">
    <location>
        <begin position="228"/>
        <end position="258"/>
    </location>
</feature>
<name>A0ABY9R646_9BACT</name>
<protein>
    <submittedName>
        <fullName evidence="2">ATP-dependent sacrificial sulfur transferase LarE</fullName>
    </submittedName>
</protein>
<dbReference type="Proteomes" id="UP001180616">
    <property type="component" value="Chromosome"/>
</dbReference>
<dbReference type="RefSeq" id="WP_309542923.1">
    <property type="nucleotide sequence ID" value="NZ_CP133659.1"/>
</dbReference>
<keyword evidence="2" id="KW-0808">Transferase</keyword>
<gene>
    <name evidence="2" type="ORF">KPS_001749</name>
</gene>
<dbReference type="GO" id="GO:0016740">
    <property type="term" value="F:transferase activity"/>
    <property type="evidence" value="ECO:0007669"/>
    <property type="project" value="UniProtKB-KW"/>
</dbReference>
<sequence length="286" mass="30013">MSSTAPTAQPSALPPALLHLLATMPELAVALSGGLDSRFLTHAALLAGCRVTALHITGPHMPPRETEEARRWATARGATFVTVPLNPLSIPAIAAGERDRCYHCKHAAFTTLLATAAPLPLCDGTNADDLTAYRPGLRALRELGIRSPLAEAGLSKTDIRALAARTGMDRPDQAARPCLLTRLAYDMQPDAATPARLAATEEELEDLGLWDFRLRLTPDAPPRLQLGPAHAMPQGATADTAASGTTISGTAPPPPPPGDLLRILARHGFGDATIDAGGPVSGYFDR</sequence>
<accession>A0ABY9R646</accession>